<dbReference type="InterPro" id="IPR050832">
    <property type="entry name" value="Bact_Acetyltransf"/>
</dbReference>
<dbReference type="PANTHER" id="PTHR43877">
    <property type="entry name" value="AMINOALKYLPHOSPHONATE N-ACETYLTRANSFERASE-RELATED-RELATED"/>
    <property type="match status" value="1"/>
</dbReference>
<evidence type="ECO:0000313" key="4">
    <source>
        <dbReference type="EMBL" id="QPC43780.1"/>
    </source>
</evidence>
<keyword evidence="1 4" id="KW-0808">Transferase</keyword>
<organism evidence="4 5">
    <name type="scientific">Kaustia mangrovi</name>
    <dbReference type="NCBI Taxonomy" id="2593653"/>
    <lineage>
        <taxon>Bacteria</taxon>
        <taxon>Pseudomonadati</taxon>
        <taxon>Pseudomonadota</taxon>
        <taxon>Alphaproteobacteria</taxon>
        <taxon>Hyphomicrobiales</taxon>
        <taxon>Parvibaculaceae</taxon>
        <taxon>Kaustia</taxon>
    </lineage>
</organism>
<evidence type="ECO:0000256" key="2">
    <source>
        <dbReference type="ARBA" id="ARBA00023315"/>
    </source>
</evidence>
<dbReference type="InterPro" id="IPR000182">
    <property type="entry name" value="GNAT_dom"/>
</dbReference>
<sequence>MAPGDAAYSVALDREGLTAFPALEEVERDGWFFRASGGLNRRVDSATVHNPDMASLGDRLRNVSAFYAERSQDSLVRVPALWPDFEFALAAQGWRRFRPCLVLERPLGDHAGPPAPGALKEVPLERWVSVLTAAGGVKPGNEAAFRAIQDRLSAPAHRFVWAGDDGEPRGAAMLVRTGQRAGLLNMIVHPQARGQGISRRIMEGLHGWARAQGLSGLWLQVFEENTPAIRLYRSEGWLFRYRYWYWEPII</sequence>
<dbReference type="Pfam" id="PF00583">
    <property type="entry name" value="Acetyltransf_1"/>
    <property type="match status" value="1"/>
</dbReference>
<dbReference type="CDD" id="cd04301">
    <property type="entry name" value="NAT_SF"/>
    <property type="match status" value="1"/>
</dbReference>
<dbReference type="AlphaFoldDB" id="A0A7S8C5J3"/>
<dbReference type="PANTHER" id="PTHR43877:SF2">
    <property type="entry name" value="AMINOALKYLPHOSPHONATE N-ACETYLTRANSFERASE-RELATED"/>
    <property type="match status" value="1"/>
</dbReference>
<dbReference type="EMBL" id="CP058214">
    <property type="protein sequence ID" value="QPC43780.1"/>
    <property type="molecule type" value="Genomic_DNA"/>
</dbReference>
<evidence type="ECO:0000313" key="5">
    <source>
        <dbReference type="Proteomes" id="UP000593594"/>
    </source>
</evidence>
<keyword evidence="5" id="KW-1185">Reference proteome</keyword>
<proteinExistence type="predicted"/>
<evidence type="ECO:0000259" key="3">
    <source>
        <dbReference type="PROSITE" id="PS51186"/>
    </source>
</evidence>
<dbReference type="PROSITE" id="PS51186">
    <property type="entry name" value="GNAT"/>
    <property type="match status" value="1"/>
</dbReference>
<dbReference type="Proteomes" id="UP000593594">
    <property type="component" value="Chromosome"/>
</dbReference>
<protein>
    <submittedName>
        <fullName evidence="4">GNAT family N-acetyltransferase</fullName>
    </submittedName>
</protein>
<accession>A0A7S8C5J3</accession>
<gene>
    <name evidence="4" type="ORF">HW532_14445</name>
</gene>
<evidence type="ECO:0000256" key="1">
    <source>
        <dbReference type="ARBA" id="ARBA00022679"/>
    </source>
</evidence>
<dbReference type="GO" id="GO:0016747">
    <property type="term" value="F:acyltransferase activity, transferring groups other than amino-acyl groups"/>
    <property type="evidence" value="ECO:0007669"/>
    <property type="project" value="InterPro"/>
</dbReference>
<name>A0A7S8C5J3_9HYPH</name>
<dbReference type="RefSeq" id="WP_213161143.1">
    <property type="nucleotide sequence ID" value="NZ_CP058214.1"/>
</dbReference>
<dbReference type="KEGG" id="kmn:HW532_14445"/>
<reference evidence="4 5" key="1">
    <citation type="submission" date="2020-06" db="EMBL/GenBank/DDBJ databases">
        <title>Genome sequence of 2 isolates from Red Sea Mangroves.</title>
        <authorList>
            <person name="Sefrji F."/>
            <person name="Michoud G."/>
            <person name="Merlino G."/>
            <person name="Daffonchio D."/>
        </authorList>
    </citation>
    <scope>NUCLEOTIDE SEQUENCE [LARGE SCALE GENOMIC DNA]</scope>
    <source>
        <strain evidence="4 5">R1DC25</strain>
    </source>
</reference>
<dbReference type="SUPFAM" id="SSF55729">
    <property type="entry name" value="Acyl-CoA N-acyltransferases (Nat)"/>
    <property type="match status" value="1"/>
</dbReference>
<keyword evidence="2" id="KW-0012">Acyltransferase</keyword>
<dbReference type="InterPro" id="IPR016181">
    <property type="entry name" value="Acyl_CoA_acyltransferase"/>
</dbReference>
<dbReference type="Gene3D" id="3.40.630.30">
    <property type="match status" value="1"/>
</dbReference>
<feature type="domain" description="N-acetyltransferase" evidence="3">
    <location>
        <begin position="117"/>
        <end position="250"/>
    </location>
</feature>